<feature type="compositionally biased region" description="Basic and acidic residues" evidence="1">
    <location>
        <begin position="394"/>
        <end position="404"/>
    </location>
</feature>
<keyword evidence="3" id="KW-1185">Reference proteome</keyword>
<feature type="compositionally biased region" description="Polar residues" evidence="1">
    <location>
        <begin position="376"/>
        <end position="385"/>
    </location>
</feature>
<organism evidence="2 3">
    <name type="scientific">Filobasidium floriforme</name>
    <dbReference type="NCBI Taxonomy" id="5210"/>
    <lineage>
        <taxon>Eukaryota</taxon>
        <taxon>Fungi</taxon>
        <taxon>Dikarya</taxon>
        <taxon>Basidiomycota</taxon>
        <taxon>Agaricomycotina</taxon>
        <taxon>Tremellomycetes</taxon>
        <taxon>Filobasidiales</taxon>
        <taxon>Filobasidiaceae</taxon>
        <taxon>Filobasidium</taxon>
    </lineage>
</organism>
<feature type="compositionally biased region" description="Polar residues" evidence="1">
    <location>
        <begin position="317"/>
        <end position="332"/>
    </location>
</feature>
<accession>A0A8K0JNK0</accession>
<name>A0A8K0JNK0_9TREE</name>
<gene>
    <name evidence="2" type="ORF">FFLO_02199</name>
</gene>
<sequence length="440" mass="47854">MDVDQLKPEPITPAIEDAVVSFHITHSDSVPRTLARRLHALASIPSLPIALQEHANKVSSSSKHRELREIETNRYSVSVKRFARARQVAKEQEELYEKQLEVVEAEIKREGLALKKEREMLAEQERIKESHGKVAAKLKELSSRPKQRVELDRLITNVTTEIEEQQAKKTAYLAEAQSRRDAFRTLTDTLQSVIRQPRVDPERSISELPVREKEAVAKVAGVSRATSPKLGLPAGMSSKGKNTPTSSVNGDSLPEKRLDPKAAVFTPTITVQPPPIQRSNTASGTLPYGKSTLPANPGLPSRPSGSYKDIQVPKSATGASRTSAMSLTSSAPPSRAATPLARDRERPGNPNNNKNNGRGNANPRNGPPASGRPSLDVSSHANSTPAVPMSQKKSTKEEGEMSDREEGELSSVGAGGRTGLKRGRGVQGEGEPKRRRMDSK</sequence>
<evidence type="ECO:0000313" key="2">
    <source>
        <dbReference type="EMBL" id="KAG7562419.1"/>
    </source>
</evidence>
<dbReference type="EMBL" id="JABELV010000033">
    <property type="protein sequence ID" value="KAG7562419.1"/>
    <property type="molecule type" value="Genomic_DNA"/>
</dbReference>
<proteinExistence type="predicted"/>
<dbReference type="Proteomes" id="UP000812966">
    <property type="component" value="Unassembled WGS sequence"/>
</dbReference>
<dbReference type="AlphaFoldDB" id="A0A8K0JNK0"/>
<evidence type="ECO:0000313" key="3">
    <source>
        <dbReference type="Proteomes" id="UP000812966"/>
    </source>
</evidence>
<reference evidence="2" key="1">
    <citation type="submission" date="2020-04" db="EMBL/GenBank/DDBJ databases">
        <title>Analysis of mating type loci in Filobasidium floriforme.</title>
        <authorList>
            <person name="Nowrousian M."/>
        </authorList>
    </citation>
    <scope>NUCLEOTIDE SEQUENCE</scope>
    <source>
        <strain evidence="2">CBS 6242</strain>
    </source>
</reference>
<feature type="region of interest" description="Disordered" evidence="1">
    <location>
        <begin position="218"/>
        <end position="440"/>
    </location>
</feature>
<feature type="compositionally biased region" description="Polar residues" evidence="1">
    <location>
        <begin position="239"/>
        <end position="250"/>
    </location>
</feature>
<dbReference type="OrthoDB" id="2594304at2759"/>
<evidence type="ECO:0000256" key="1">
    <source>
        <dbReference type="SAM" id="MobiDB-lite"/>
    </source>
</evidence>
<feature type="compositionally biased region" description="Low complexity" evidence="1">
    <location>
        <begin position="348"/>
        <end position="368"/>
    </location>
</feature>
<protein>
    <submittedName>
        <fullName evidence="2">Uncharacterized protein</fullName>
    </submittedName>
</protein>
<comment type="caution">
    <text evidence="2">The sequence shown here is derived from an EMBL/GenBank/DDBJ whole genome shotgun (WGS) entry which is preliminary data.</text>
</comment>